<evidence type="ECO:0000259" key="14">
    <source>
        <dbReference type="Pfam" id="PF02770"/>
    </source>
</evidence>
<evidence type="ECO:0000256" key="2">
    <source>
        <dbReference type="ARBA" id="ARBA00001974"/>
    </source>
</evidence>
<dbReference type="EC" id="1.3.3.6" evidence="5"/>
<dbReference type="GO" id="GO:0055088">
    <property type="term" value="P:lipid homeostasis"/>
    <property type="evidence" value="ECO:0007669"/>
    <property type="project" value="TreeGrafter"/>
</dbReference>
<dbReference type="Pfam" id="PF22924">
    <property type="entry name" value="ACOX_C_alpha1"/>
    <property type="match status" value="1"/>
</dbReference>
<gene>
    <name evidence="17" type="ORF">Poli38472_003749</name>
</gene>
<feature type="domain" description="Acyl-CoA oxidase C-alpha1" evidence="16">
    <location>
        <begin position="319"/>
        <end position="483"/>
    </location>
</feature>
<dbReference type="OrthoDB" id="538336at2759"/>
<keyword evidence="11" id="KW-0576">Peroxisome</keyword>
<dbReference type="InterPro" id="IPR036291">
    <property type="entry name" value="NAD(P)-bd_dom_sf"/>
</dbReference>
<evidence type="ECO:0000256" key="11">
    <source>
        <dbReference type="ARBA" id="ARBA00023140"/>
    </source>
</evidence>
<dbReference type="Gene3D" id="2.40.110.10">
    <property type="entry name" value="Butyryl-CoA Dehydrogenase, subunit A, domain 2"/>
    <property type="match status" value="1"/>
</dbReference>
<sequence length="899" mass="100524">MSSNKNTEATTPSTSTSRRIETIQRHVKAATTTSVAASTAAKVMQELQDERSRASFLTRVMTLYLDGGEQFTQYREEAMQLLADFPEFITMGVYDMSLEGHRETTLRKVRRLYQLFMEHGGNPDKRDAIAEMIGVYDLGLWVRNGVHFGLFMGNIISQGDKEQHDEWLVPLMTLQIFGCFAMTELGHGSHTRGLETTATFDPETDEFVIHTPTDTATKWWIGAAGETATHTVCFAQLVINGESKGLQSFVVPLRDPETHEPLPGIRIGDCGSKMGVQGVDNGWIQFDQVRVPRFNMLRRYASVSRDGVFTMNHKAQLAYSALIGTRGKLVTLSNGILKKALTIAVRYCATRRQGDQVSSASKHPETKLLDYQSHQYRLMPLLAKAYAYHFQTSYINSLISKFEQDGGDLEMDLLADIHGTMAGFKAFSTWDVLAAIEECRQSCGGNGYSAYNALPALLADFSVIVTFEGDNTVMAQQTGSYVLKAVDAMKNGQKLSGAVRYLVDVHDKHWGVESEAGVLNLSKLRAALRFYAAHQVLSFAETMARASKKFGARDEAWNHCQVDAIETARVHVFYSVATRFIDEIEHLQQTAQADPKHAALTPALTAMCQLFVLYEFDRSGCAFFLRHAYMTPRECSWIRSQMLALCARVRQDAVPLVDAFNLRDHVLNSSIGRFDGNIYQNILEVASKKSGVRIVIREYKLSVDGYELQFATNFLGHFALPARLFNKLKYSDAARIVMVSSMMHRTAQFNVNELSMPEATYECFQEYSRTKLYLILFMYELNRRLREKNITNVIAVAAHPGIASTNITAVDVSDYDPSFRFTVWAAYKMMHTPEKGALPTLFAAAAPSVQGSDFYGPNGLLEIYGHPQHCEPSQAALSEEDADLLWAKSEGLAKVIFDV</sequence>
<evidence type="ECO:0000256" key="6">
    <source>
        <dbReference type="ARBA" id="ARBA00022630"/>
    </source>
</evidence>
<dbReference type="FunFam" id="2.40.110.10:FF:000003">
    <property type="entry name" value="Acyl-coenzyme A oxidase"/>
    <property type="match status" value="1"/>
</dbReference>
<evidence type="ECO:0000313" key="18">
    <source>
        <dbReference type="Proteomes" id="UP000794436"/>
    </source>
</evidence>
<dbReference type="InterPro" id="IPR002655">
    <property type="entry name" value="Acyl-CoA_oxidase_C"/>
</dbReference>
<accession>A0A8K1FM70</accession>
<dbReference type="FunFam" id="1.20.140.10:FF:000015">
    <property type="entry name" value="Acyl-coenzyme A oxidase"/>
    <property type="match status" value="1"/>
</dbReference>
<dbReference type="Gene3D" id="1.10.540.10">
    <property type="entry name" value="Acyl-CoA dehydrogenase/oxidase, N-terminal domain"/>
    <property type="match status" value="1"/>
</dbReference>
<dbReference type="InterPro" id="IPR009100">
    <property type="entry name" value="AcylCoA_DH/oxidase_NM_dom_sf"/>
</dbReference>
<comment type="similarity">
    <text evidence="4">Belongs to the acyl-CoA oxidase family.</text>
</comment>
<dbReference type="Pfam" id="PF02770">
    <property type="entry name" value="Acyl-CoA_dh_M"/>
    <property type="match status" value="1"/>
</dbReference>
<dbReference type="GO" id="GO:0071949">
    <property type="term" value="F:FAD binding"/>
    <property type="evidence" value="ECO:0007669"/>
    <property type="project" value="InterPro"/>
</dbReference>
<organism evidence="17 18">
    <name type="scientific">Pythium oligandrum</name>
    <name type="common">Mycoparasitic fungus</name>
    <dbReference type="NCBI Taxonomy" id="41045"/>
    <lineage>
        <taxon>Eukaryota</taxon>
        <taxon>Sar</taxon>
        <taxon>Stramenopiles</taxon>
        <taxon>Oomycota</taxon>
        <taxon>Peronosporomycetes</taxon>
        <taxon>Pythiales</taxon>
        <taxon>Pythiaceae</taxon>
        <taxon>Pythium</taxon>
    </lineage>
</organism>
<dbReference type="AlphaFoldDB" id="A0A8K1FM70"/>
<protein>
    <recommendedName>
        <fullName evidence="5">acyl-CoA oxidase</fullName>
        <ecNumber evidence="5">1.3.3.6</ecNumber>
    </recommendedName>
</protein>
<comment type="subcellular location">
    <subcellularLocation>
        <location evidence="3">Peroxisome</location>
    </subcellularLocation>
</comment>
<dbReference type="Proteomes" id="UP000794436">
    <property type="component" value="Unassembled WGS sequence"/>
</dbReference>
<keyword evidence="7" id="KW-0274">FAD</keyword>
<keyword evidence="18" id="KW-1185">Reference proteome</keyword>
<dbReference type="SUPFAM" id="SSF56645">
    <property type="entry name" value="Acyl-CoA dehydrogenase NM domain-like"/>
    <property type="match status" value="1"/>
</dbReference>
<evidence type="ECO:0000256" key="1">
    <source>
        <dbReference type="ARBA" id="ARBA00001201"/>
    </source>
</evidence>
<keyword evidence="8" id="KW-0276">Fatty acid metabolism</keyword>
<evidence type="ECO:0000256" key="3">
    <source>
        <dbReference type="ARBA" id="ARBA00004275"/>
    </source>
</evidence>
<evidence type="ECO:0000256" key="10">
    <source>
        <dbReference type="ARBA" id="ARBA00023098"/>
    </source>
</evidence>
<dbReference type="GO" id="GO:0003997">
    <property type="term" value="F:acyl-CoA oxidase activity"/>
    <property type="evidence" value="ECO:0007669"/>
    <property type="project" value="UniProtKB-EC"/>
</dbReference>
<evidence type="ECO:0000313" key="17">
    <source>
        <dbReference type="EMBL" id="TMW65984.1"/>
    </source>
</evidence>
<keyword evidence="6" id="KW-0285">Flavoprotein</keyword>
<dbReference type="FunFam" id="1.20.140.10:FF:000013">
    <property type="entry name" value="Acyl-coenzyme A oxidase"/>
    <property type="match status" value="1"/>
</dbReference>
<feature type="domain" description="Acyl-coenzyme A oxidase N-terminal" evidence="15">
    <location>
        <begin position="59"/>
        <end position="177"/>
    </location>
</feature>
<evidence type="ECO:0000259" key="16">
    <source>
        <dbReference type="Pfam" id="PF22924"/>
    </source>
</evidence>
<name>A0A8K1FM70_PYTOL</name>
<evidence type="ECO:0000256" key="8">
    <source>
        <dbReference type="ARBA" id="ARBA00022832"/>
    </source>
</evidence>
<comment type="catalytic activity">
    <reaction evidence="1">
        <text>a 2,3-saturated acyl-CoA + O2 = a (2E)-enoyl-CoA + H2O2</text>
        <dbReference type="Rhea" id="RHEA:38959"/>
        <dbReference type="ChEBI" id="CHEBI:15379"/>
        <dbReference type="ChEBI" id="CHEBI:16240"/>
        <dbReference type="ChEBI" id="CHEBI:58856"/>
        <dbReference type="ChEBI" id="CHEBI:65111"/>
        <dbReference type="EC" id="1.3.3.6"/>
    </reaction>
</comment>
<keyword evidence="10" id="KW-0443">Lipid metabolism</keyword>
<evidence type="ECO:0000259" key="15">
    <source>
        <dbReference type="Pfam" id="PF14749"/>
    </source>
</evidence>
<dbReference type="InterPro" id="IPR006091">
    <property type="entry name" value="Acyl-CoA_Oxase/DH_mid-dom"/>
</dbReference>
<comment type="caution">
    <text evidence="17">The sequence shown here is derived from an EMBL/GenBank/DDBJ whole genome shotgun (WGS) entry which is preliminary data.</text>
</comment>
<evidence type="ECO:0000256" key="7">
    <source>
        <dbReference type="ARBA" id="ARBA00022827"/>
    </source>
</evidence>
<evidence type="ECO:0000256" key="5">
    <source>
        <dbReference type="ARBA" id="ARBA00012870"/>
    </source>
</evidence>
<keyword evidence="9" id="KW-0560">Oxidoreductase</keyword>
<dbReference type="InterPro" id="IPR037069">
    <property type="entry name" value="AcylCoA_DH/ox_N_sf"/>
</dbReference>
<reference evidence="17" key="1">
    <citation type="submission" date="2019-03" db="EMBL/GenBank/DDBJ databases">
        <title>Long read genome sequence of the mycoparasitic Pythium oligandrum ATCC 38472 isolated from sugarbeet rhizosphere.</title>
        <authorList>
            <person name="Gaulin E."/>
        </authorList>
    </citation>
    <scope>NUCLEOTIDE SEQUENCE</scope>
    <source>
        <strain evidence="17">ATCC 38472_TT</strain>
    </source>
</reference>
<dbReference type="SUPFAM" id="SSF47203">
    <property type="entry name" value="Acyl-CoA dehydrogenase C-terminal domain-like"/>
    <property type="match status" value="2"/>
</dbReference>
<dbReference type="InterPro" id="IPR012258">
    <property type="entry name" value="Acyl-CoA_oxidase"/>
</dbReference>
<dbReference type="PANTHER" id="PTHR10909">
    <property type="entry name" value="ELECTRON TRANSPORT OXIDOREDUCTASE"/>
    <property type="match status" value="1"/>
</dbReference>
<feature type="domain" description="Acyl-CoA oxidase/dehydrogenase middle" evidence="14">
    <location>
        <begin position="179"/>
        <end position="289"/>
    </location>
</feature>
<feature type="region of interest" description="Disordered" evidence="12">
    <location>
        <begin position="1"/>
        <end position="21"/>
    </location>
</feature>
<dbReference type="GO" id="GO:0005504">
    <property type="term" value="F:fatty acid binding"/>
    <property type="evidence" value="ECO:0007669"/>
    <property type="project" value="TreeGrafter"/>
</dbReference>
<evidence type="ECO:0000256" key="12">
    <source>
        <dbReference type="SAM" id="MobiDB-lite"/>
    </source>
</evidence>
<dbReference type="GO" id="GO:0005777">
    <property type="term" value="C:peroxisome"/>
    <property type="evidence" value="ECO:0007669"/>
    <property type="project" value="UniProtKB-SubCell"/>
</dbReference>
<dbReference type="InterPro" id="IPR046373">
    <property type="entry name" value="Acyl-CoA_Oxase/DH_mid-dom_sf"/>
</dbReference>
<feature type="domain" description="Acyl-CoA oxidase C-terminal" evidence="13">
    <location>
        <begin position="521"/>
        <end position="690"/>
    </location>
</feature>
<dbReference type="PANTHER" id="PTHR10909:SF352">
    <property type="entry name" value="ACYL-COENZYME A OXIDASE-LIKE PROTEIN"/>
    <property type="match status" value="1"/>
</dbReference>
<comment type="cofactor">
    <cofactor evidence="2">
        <name>FAD</name>
        <dbReference type="ChEBI" id="CHEBI:57692"/>
    </cofactor>
</comment>
<evidence type="ECO:0000256" key="4">
    <source>
        <dbReference type="ARBA" id="ARBA00006288"/>
    </source>
</evidence>
<proteinExistence type="inferred from homology"/>
<dbReference type="Pfam" id="PF01756">
    <property type="entry name" value="ACOX"/>
    <property type="match status" value="1"/>
</dbReference>
<evidence type="ECO:0000259" key="13">
    <source>
        <dbReference type="Pfam" id="PF01756"/>
    </source>
</evidence>
<dbReference type="Gene3D" id="3.40.50.720">
    <property type="entry name" value="NAD(P)-binding Rossmann-like Domain"/>
    <property type="match status" value="1"/>
</dbReference>
<evidence type="ECO:0000256" key="9">
    <source>
        <dbReference type="ARBA" id="ARBA00023002"/>
    </source>
</evidence>
<feature type="compositionally biased region" description="Polar residues" evidence="12">
    <location>
        <begin position="1"/>
        <end position="17"/>
    </location>
</feature>
<dbReference type="GO" id="GO:0033540">
    <property type="term" value="P:fatty acid beta-oxidation using acyl-CoA oxidase"/>
    <property type="evidence" value="ECO:0007669"/>
    <property type="project" value="TreeGrafter"/>
</dbReference>
<dbReference type="EMBL" id="SPLM01000036">
    <property type="protein sequence ID" value="TMW65984.1"/>
    <property type="molecule type" value="Genomic_DNA"/>
</dbReference>
<dbReference type="SUPFAM" id="SSF51735">
    <property type="entry name" value="NAD(P)-binding Rossmann-fold domains"/>
    <property type="match status" value="1"/>
</dbReference>
<dbReference type="InterPro" id="IPR036250">
    <property type="entry name" value="AcylCo_DH-like_C"/>
</dbReference>
<dbReference type="Pfam" id="PF14749">
    <property type="entry name" value="Acyl-CoA_ox_N"/>
    <property type="match status" value="1"/>
</dbReference>
<dbReference type="InterPro" id="IPR029320">
    <property type="entry name" value="Acyl-CoA_ox_N"/>
</dbReference>
<dbReference type="Gene3D" id="1.20.140.10">
    <property type="entry name" value="Butyryl-CoA Dehydrogenase, subunit A, domain 3"/>
    <property type="match status" value="2"/>
</dbReference>
<dbReference type="InterPro" id="IPR055060">
    <property type="entry name" value="ACOX_C_alpha1"/>
</dbReference>